<dbReference type="InterPro" id="IPR000014">
    <property type="entry name" value="PAS"/>
</dbReference>
<feature type="domain" description="PAC" evidence="8">
    <location>
        <begin position="90"/>
        <end position="145"/>
    </location>
</feature>
<keyword evidence="1" id="KW-0600">Photoreceptor protein</keyword>
<dbReference type="FunFam" id="3.30.450.20:FF:000153">
    <property type="entry name" value="Protein TWIN LOV 1 isoform D"/>
    <property type="match status" value="1"/>
</dbReference>
<evidence type="ECO:0000256" key="4">
    <source>
        <dbReference type="ARBA" id="ARBA00022643"/>
    </source>
</evidence>
<dbReference type="GO" id="GO:0005634">
    <property type="term" value="C:nucleus"/>
    <property type="evidence" value="ECO:0007669"/>
    <property type="project" value="TreeGrafter"/>
</dbReference>
<organism evidence="9">
    <name type="scientific">Hydrastis canadensis</name>
    <name type="common">Goldenseal</name>
    <dbReference type="NCBI Taxonomy" id="13569"/>
    <lineage>
        <taxon>Eukaryota</taxon>
        <taxon>Viridiplantae</taxon>
        <taxon>Streptophyta</taxon>
        <taxon>Embryophyta</taxon>
        <taxon>Tracheophyta</taxon>
        <taxon>Spermatophyta</taxon>
        <taxon>Magnoliopsida</taxon>
        <taxon>Ranunculales</taxon>
        <taxon>Ranunculaceae</taxon>
        <taxon>Hydrastidoideae</taxon>
        <taxon>Hydrastis</taxon>
    </lineage>
</organism>
<keyword evidence="3" id="KW-0285">Flavoprotein</keyword>
<keyword evidence="2" id="KW-0716">Sensory transduction</keyword>
<keyword evidence="5" id="KW-0157">Chromophore</keyword>
<evidence type="ECO:0000256" key="5">
    <source>
        <dbReference type="ARBA" id="ARBA00022991"/>
    </source>
</evidence>
<keyword evidence="6" id="KW-0675">Receptor</keyword>
<evidence type="ECO:0000313" key="9">
    <source>
        <dbReference type="EMBL" id="AML78978.1"/>
    </source>
</evidence>
<evidence type="ECO:0000259" key="8">
    <source>
        <dbReference type="PROSITE" id="PS50113"/>
    </source>
</evidence>
<dbReference type="PANTHER" id="PTHR47429">
    <property type="entry name" value="PROTEIN TWIN LOV 1"/>
    <property type="match status" value="1"/>
</dbReference>
<dbReference type="NCBIfam" id="TIGR00229">
    <property type="entry name" value="sensory_box"/>
    <property type="match status" value="2"/>
</dbReference>
<dbReference type="SMART" id="SM00086">
    <property type="entry name" value="PAC"/>
    <property type="match status" value="2"/>
</dbReference>
<evidence type="ECO:0000256" key="1">
    <source>
        <dbReference type="ARBA" id="ARBA00022543"/>
    </source>
</evidence>
<dbReference type="PANTHER" id="PTHR47429:SF2">
    <property type="entry name" value="PROTEIN TWIN LOV 1"/>
    <property type="match status" value="1"/>
</dbReference>
<dbReference type="GO" id="GO:0009881">
    <property type="term" value="F:photoreceptor activity"/>
    <property type="evidence" value="ECO:0007669"/>
    <property type="project" value="UniProtKB-KW"/>
</dbReference>
<dbReference type="InterPro" id="IPR035965">
    <property type="entry name" value="PAS-like_dom_sf"/>
</dbReference>
<dbReference type="PROSITE" id="PS50113">
    <property type="entry name" value="PAC"/>
    <property type="match status" value="1"/>
</dbReference>
<reference evidence="9" key="1">
    <citation type="journal article" date="2016" name="Proc. Natl. Acad. Sci. U.S.A.">
        <title>Functional and topological diversity of LOV domain photoreceptors.</title>
        <authorList>
            <person name="Glantz S.T."/>
            <person name="Carpenter E.J."/>
            <person name="Melkonian M."/>
            <person name="Gardner K.H."/>
            <person name="Boyden E.S."/>
            <person name="Wong G.K."/>
            <person name="Chow B.Y."/>
        </authorList>
    </citation>
    <scope>NUCLEOTIDE SEQUENCE</scope>
    <source>
        <strain evidence="9">VGHH_2052022</strain>
    </source>
</reference>
<dbReference type="SUPFAM" id="SSF55785">
    <property type="entry name" value="PYP-like sensor domain (PAS domain)"/>
    <property type="match status" value="2"/>
</dbReference>
<evidence type="ECO:0000256" key="3">
    <source>
        <dbReference type="ARBA" id="ARBA00022630"/>
    </source>
</evidence>
<dbReference type="GO" id="GO:0009637">
    <property type="term" value="P:response to blue light"/>
    <property type="evidence" value="ECO:0007669"/>
    <property type="project" value="UniProtKB-ARBA"/>
</dbReference>
<keyword evidence="4" id="KW-0288">FMN</keyword>
<dbReference type="AlphaFoldDB" id="A0A126X2Q3"/>
<accession>A0A126X2Q3</accession>
<dbReference type="PROSITE" id="PS50112">
    <property type="entry name" value="PAS"/>
    <property type="match status" value="2"/>
</dbReference>
<sequence>MESQLGLIDQSFNARYSNWIREALDELPDNFTITDPFICGHPIVFASRGFLAMSGYSKSEVIGKNGRIFQGPRTDRKSVMEIREAIREERTIQINLLNYRRDGTPFWMLFHLCPVFSKEDGRVIHFLAVQVPISQKSRSTGTGSVRNGSNFVEDGSGLQEIVFGSCRREVCSDSVMELGRVRVLNSLLDSDNRGWDAEESCAASDVEKQKAATAINNILSLLTHYSELTGRLVCGKRCCSVGLNPLGSSLILSLGRIKQSFVLADANLQDMPIVYTSDAFLKLTGYTRHEVLGRNCRFLNGPETDIKAICQIRESIRSERACSVRVLNYRKDGCSFWNLLHISPIRNASGKIAFYAGVQIEEGCKNEGSPGLSPEMRQLGAVGAIKVAVRSSSMYAGSSKT</sequence>
<dbReference type="Pfam" id="PF13426">
    <property type="entry name" value="PAS_9"/>
    <property type="match status" value="2"/>
</dbReference>
<dbReference type="CDD" id="cd00130">
    <property type="entry name" value="PAS"/>
    <property type="match status" value="2"/>
</dbReference>
<dbReference type="SMART" id="SM00091">
    <property type="entry name" value="PAS"/>
    <property type="match status" value="2"/>
</dbReference>
<protein>
    <submittedName>
        <fullName evidence="9">Putative LOV domain-containing protein</fullName>
    </submittedName>
</protein>
<dbReference type="InterPro" id="IPR000700">
    <property type="entry name" value="PAS-assoc_C"/>
</dbReference>
<dbReference type="InterPro" id="IPR001610">
    <property type="entry name" value="PAC"/>
</dbReference>
<dbReference type="EMBL" id="KU701360">
    <property type="protein sequence ID" value="AML78978.1"/>
    <property type="molecule type" value="mRNA"/>
</dbReference>
<dbReference type="Gene3D" id="3.30.450.20">
    <property type="entry name" value="PAS domain"/>
    <property type="match status" value="2"/>
</dbReference>
<feature type="domain" description="PAS" evidence="7">
    <location>
        <begin position="273"/>
        <end position="319"/>
    </location>
</feature>
<evidence type="ECO:0000256" key="6">
    <source>
        <dbReference type="ARBA" id="ARBA00023170"/>
    </source>
</evidence>
<proteinExistence type="evidence at transcript level"/>
<name>A0A126X2Q3_HYDCA</name>
<evidence type="ECO:0000256" key="2">
    <source>
        <dbReference type="ARBA" id="ARBA00022606"/>
    </source>
</evidence>
<feature type="domain" description="PAS" evidence="7">
    <location>
        <begin position="16"/>
        <end position="89"/>
    </location>
</feature>
<evidence type="ECO:0000259" key="7">
    <source>
        <dbReference type="PROSITE" id="PS50112"/>
    </source>
</evidence>